<dbReference type="Proteomes" id="UP000009168">
    <property type="component" value="Unassembled WGS sequence"/>
</dbReference>
<name>Q23M87_TETTS</name>
<sequence length="207" mass="23210">MGNNTIFKMKLEEMQVSTVQDCTHLRVKEISVVARSVDITVVKQLGAKHMFLVLRLEGDILIINDVSDGDGGKGAKVVFKKLPQCEINEGQEVLITACIRRNVTLQNVISYAKQYQIENPNYQIHSKNCQFYCIKILEKLHVEQVHIYIVANYSHENMKNTKRNGGIAAAILSGIGIGIYLSCKRKGANEGEKKSDEEVKQPQTCSE</sequence>
<evidence type="ECO:0000313" key="3">
    <source>
        <dbReference type="Proteomes" id="UP000009168"/>
    </source>
</evidence>
<dbReference type="GeneID" id="7838560"/>
<reference evidence="3" key="1">
    <citation type="journal article" date="2006" name="PLoS Biol.">
        <title>Macronuclear genome sequence of the ciliate Tetrahymena thermophila, a model eukaryote.</title>
        <authorList>
            <person name="Eisen J.A."/>
            <person name="Coyne R.S."/>
            <person name="Wu M."/>
            <person name="Wu D."/>
            <person name="Thiagarajan M."/>
            <person name="Wortman J.R."/>
            <person name="Badger J.H."/>
            <person name="Ren Q."/>
            <person name="Amedeo P."/>
            <person name="Jones K.M."/>
            <person name="Tallon L.J."/>
            <person name="Delcher A.L."/>
            <person name="Salzberg S.L."/>
            <person name="Silva J.C."/>
            <person name="Haas B.J."/>
            <person name="Majoros W.H."/>
            <person name="Farzad M."/>
            <person name="Carlton J.M."/>
            <person name="Smith R.K. Jr."/>
            <person name="Garg J."/>
            <person name="Pearlman R.E."/>
            <person name="Karrer K.M."/>
            <person name="Sun L."/>
            <person name="Manning G."/>
            <person name="Elde N.C."/>
            <person name="Turkewitz A.P."/>
            <person name="Asai D.J."/>
            <person name="Wilkes D.E."/>
            <person name="Wang Y."/>
            <person name="Cai H."/>
            <person name="Collins K."/>
            <person name="Stewart B.A."/>
            <person name="Lee S.R."/>
            <person name="Wilamowska K."/>
            <person name="Weinberg Z."/>
            <person name="Ruzzo W.L."/>
            <person name="Wloga D."/>
            <person name="Gaertig J."/>
            <person name="Frankel J."/>
            <person name="Tsao C.-C."/>
            <person name="Gorovsky M.A."/>
            <person name="Keeling P.J."/>
            <person name="Waller R.F."/>
            <person name="Patron N.J."/>
            <person name="Cherry J.M."/>
            <person name="Stover N.A."/>
            <person name="Krieger C.J."/>
            <person name="del Toro C."/>
            <person name="Ryder H.F."/>
            <person name="Williamson S.C."/>
            <person name="Barbeau R.A."/>
            <person name="Hamilton E.P."/>
            <person name="Orias E."/>
        </authorList>
    </citation>
    <scope>NUCLEOTIDE SEQUENCE [LARGE SCALE GENOMIC DNA]</scope>
    <source>
        <strain evidence="3">SB210</strain>
    </source>
</reference>
<proteinExistence type="predicted"/>
<evidence type="ECO:0000313" key="2">
    <source>
        <dbReference type="EMBL" id="EAR97626.1"/>
    </source>
</evidence>
<keyword evidence="3" id="KW-1185">Reference proteome</keyword>
<dbReference type="AlphaFoldDB" id="Q23M87"/>
<dbReference type="InParanoid" id="Q23M87"/>
<feature type="region of interest" description="Disordered" evidence="1">
    <location>
        <begin position="188"/>
        <end position="207"/>
    </location>
</feature>
<feature type="compositionally biased region" description="Basic and acidic residues" evidence="1">
    <location>
        <begin position="188"/>
        <end position="200"/>
    </location>
</feature>
<evidence type="ECO:0000256" key="1">
    <source>
        <dbReference type="SAM" id="MobiDB-lite"/>
    </source>
</evidence>
<dbReference type="HOGENOM" id="CLU_1334256_0_0_1"/>
<accession>Q23M87</accession>
<dbReference type="EMBL" id="GG662662">
    <property type="protein sequence ID" value="EAR97626.1"/>
    <property type="molecule type" value="Genomic_DNA"/>
</dbReference>
<organism evidence="2 3">
    <name type="scientific">Tetrahymena thermophila (strain SB210)</name>
    <dbReference type="NCBI Taxonomy" id="312017"/>
    <lineage>
        <taxon>Eukaryota</taxon>
        <taxon>Sar</taxon>
        <taxon>Alveolata</taxon>
        <taxon>Ciliophora</taxon>
        <taxon>Intramacronucleata</taxon>
        <taxon>Oligohymenophorea</taxon>
        <taxon>Hymenostomatida</taxon>
        <taxon>Tetrahymenina</taxon>
        <taxon>Tetrahymenidae</taxon>
        <taxon>Tetrahymena</taxon>
    </lineage>
</organism>
<dbReference type="RefSeq" id="XP_001017871.1">
    <property type="nucleotide sequence ID" value="XM_001017871.1"/>
</dbReference>
<protein>
    <submittedName>
        <fullName evidence="2">Uncharacterized protein</fullName>
    </submittedName>
</protein>
<gene>
    <name evidence="2" type="ORF">TTHERM_01087790</name>
</gene>
<dbReference type="KEGG" id="tet:TTHERM_01087790"/>